<evidence type="ECO:0000256" key="1">
    <source>
        <dbReference type="SAM" id="SignalP"/>
    </source>
</evidence>
<feature type="signal peptide" evidence="1">
    <location>
        <begin position="1"/>
        <end position="19"/>
    </location>
</feature>
<reference evidence="2 3" key="1">
    <citation type="journal article" date="2015" name="Int. J. Syst. Evol. Microbiol.">
        <title>Carboxylicivirga linearis sp. nov., isolated from a sea cucumber culture pond.</title>
        <authorList>
            <person name="Wang F.Q."/>
            <person name="Zhou Y.X."/>
            <person name="Lin X.Z."/>
            <person name="Chen G.J."/>
            <person name="Du Z.J."/>
        </authorList>
    </citation>
    <scope>NUCLEOTIDE SEQUENCE [LARGE SCALE GENOMIC DNA]</scope>
    <source>
        <strain evidence="2 3">FB218</strain>
    </source>
</reference>
<organism evidence="2 3">
    <name type="scientific">Carboxylicivirga linearis</name>
    <dbReference type="NCBI Taxonomy" id="1628157"/>
    <lineage>
        <taxon>Bacteria</taxon>
        <taxon>Pseudomonadati</taxon>
        <taxon>Bacteroidota</taxon>
        <taxon>Bacteroidia</taxon>
        <taxon>Marinilabiliales</taxon>
        <taxon>Marinilabiliaceae</taxon>
        <taxon>Carboxylicivirga</taxon>
    </lineage>
</organism>
<protein>
    <recommendedName>
        <fullName evidence="4">Carboxypeptidase-like regulatory domain-containing protein</fullName>
    </recommendedName>
</protein>
<evidence type="ECO:0008006" key="4">
    <source>
        <dbReference type="Google" id="ProtNLM"/>
    </source>
</evidence>
<name>A0ABS5JU34_9BACT</name>
<dbReference type="RefSeq" id="WP_212215275.1">
    <property type="nucleotide sequence ID" value="NZ_JAGUCO010000003.1"/>
</dbReference>
<gene>
    <name evidence="2" type="ORF">KEM10_07050</name>
</gene>
<dbReference type="Proteomes" id="UP000708576">
    <property type="component" value="Unassembled WGS sequence"/>
</dbReference>
<keyword evidence="3" id="KW-1185">Reference proteome</keyword>
<keyword evidence="1" id="KW-0732">Signal</keyword>
<comment type="caution">
    <text evidence="2">The sequence shown here is derived from an EMBL/GenBank/DDBJ whole genome shotgun (WGS) entry which is preliminary data.</text>
</comment>
<evidence type="ECO:0000313" key="2">
    <source>
        <dbReference type="EMBL" id="MBS2098034.1"/>
    </source>
</evidence>
<accession>A0ABS5JU34</accession>
<sequence length="241" mass="27787">MRKILLFICILFISIGSHAQRRNIDSLRISGVVFEQDSLNTLPFSRFNVHSGIYSSDEKGQFSFWAEKGEIIKFTHIGFKDTYIQIDDSLELDNYMLGVFLTRDTFEISEVIVIPRYENLAARARNMPLIITPDQAYANNNIKASTNQALTQTPLRMDSEMNQDMVLREQRWGTVYKTQIPPDRTIGISSDNLSSMSLFVTPNKQKIKTTIAQPLNRHELDLILRVYEEKVKSMLENNKTE</sequence>
<proteinExistence type="predicted"/>
<evidence type="ECO:0000313" key="3">
    <source>
        <dbReference type="Proteomes" id="UP000708576"/>
    </source>
</evidence>
<dbReference type="EMBL" id="JAGUCO010000003">
    <property type="protein sequence ID" value="MBS2098034.1"/>
    <property type="molecule type" value="Genomic_DNA"/>
</dbReference>
<feature type="chain" id="PRO_5047487640" description="Carboxypeptidase-like regulatory domain-containing protein" evidence="1">
    <location>
        <begin position="20"/>
        <end position="241"/>
    </location>
</feature>